<dbReference type="InterPro" id="IPR002938">
    <property type="entry name" value="FAD-bd"/>
</dbReference>
<dbReference type="Pfam" id="PF01494">
    <property type="entry name" value="FAD_binding_3"/>
    <property type="match status" value="1"/>
</dbReference>
<dbReference type="Gene3D" id="3.50.50.60">
    <property type="entry name" value="FAD/NAD(P)-binding domain"/>
    <property type="match status" value="1"/>
</dbReference>
<keyword evidence="6" id="KW-0503">Monooxygenase</keyword>
<gene>
    <name evidence="8" type="ORF">CDEB00056_LOCUS13668</name>
</gene>
<proteinExistence type="predicted"/>
<organism evidence="8">
    <name type="scientific">Chaetoceros debilis</name>
    <dbReference type="NCBI Taxonomy" id="122233"/>
    <lineage>
        <taxon>Eukaryota</taxon>
        <taxon>Sar</taxon>
        <taxon>Stramenopiles</taxon>
        <taxon>Ochrophyta</taxon>
        <taxon>Bacillariophyta</taxon>
        <taxon>Coscinodiscophyceae</taxon>
        <taxon>Chaetocerotophycidae</taxon>
        <taxon>Chaetocerotales</taxon>
        <taxon>Chaetocerotaceae</taxon>
        <taxon>Chaetoceros</taxon>
    </lineage>
</organism>
<keyword evidence="5" id="KW-0560">Oxidoreductase</keyword>
<dbReference type="AlphaFoldDB" id="A0A7S3Q829"/>
<dbReference type="GO" id="GO:0071949">
    <property type="term" value="F:FAD binding"/>
    <property type="evidence" value="ECO:0007669"/>
    <property type="project" value="InterPro"/>
</dbReference>
<evidence type="ECO:0000256" key="5">
    <source>
        <dbReference type="ARBA" id="ARBA00023002"/>
    </source>
</evidence>
<accession>A0A7S3Q829</accession>
<evidence type="ECO:0000313" key="8">
    <source>
        <dbReference type="EMBL" id="CAE0468815.1"/>
    </source>
</evidence>
<dbReference type="SUPFAM" id="SSF51905">
    <property type="entry name" value="FAD/NAD(P)-binding domain"/>
    <property type="match status" value="1"/>
</dbReference>
<evidence type="ECO:0000256" key="3">
    <source>
        <dbReference type="ARBA" id="ARBA00022827"/>
    </source>
</evidence>
<evidence type="ECO:0000256" key="4">
    <source>
        <dbReference type="ARBA" id="ARBA00022857"/>
    </source>
</evidence>
<evidence type="ECO:0000256" key="1">
    <source>
        <dbReference type="ARBA" id="ARBA00001974"/>
    </source>
</evidence>
<feature type="domain" description="FAD-binding" evidence="7">
    <location>
        <begin position="114"/>
        <end position="178"/>
    </location>
</feature>
<dbReference type="GO" id="GO:0004502">
    <property type="term" value="F:kynurenine 3-monooxygenase activity"/>
    <property type="evidence" value="ECO:0007669"/>
    <property type="project" value="TreeGrafter"/>
</dbReference>
<dbReference type="PANTHER" id="PTHR46028">
    <property type="entry name" value="KYNURENINE 3-MONOOXYGENASE"/>
    <property type="match status" value="1"/>
</dbReference>
<dbReference type="EMBL" id="HBIO01017802">
    <property type="protein sequence ID" value="CAE0468815.1"/>
    <property type="molecule type" value="Transcribed_RNA"/>
</dbReference>
<protein>
    <recommendedName>
        <fullName evidence="7">FAD-binding domain-containing protein</fullName>
    </recommendedName>
</protein>
<reference evidence="8" key="1">
    <citation type="submission" date="2021-01" db="EMBL/GenBank/DDBJ databases">
        <authorList>
            <person name="Corre E."/>
            <person name="Pelletier E."/>
            <person name="Niang G."/>
            <person name="Scheremetjew M."/>
            <person name="Finn R."/>
            <person name="Kale V."/>
            <person name="Holt S."/>
            <person name="Cochrane G."/>
            <person name="Meng A."/>
            <person name="Brown T."/>
            <person name="Cohen L."/>
        </authorList>
    </citation>
    <scope>NUCLEOTIDE SEQUENCE</scope>
    <source>
        <strain evidence="8">MM31A-1</strain>
    </source>
</reference>
<comment type="cofactor">
    <cofactor evidence="1">
        <name>FAD</name>
        <dbReference type="ChEBI" id="CHEBI:57692"/>
    </cofactor>
</comment>
<sequence>MLANHGYDVDIYERTPKKELCNFNPAIAYMYNINARGQRFTKLFSSLQDKLLRDGLAASDSSIVIADGDPSKKILISKKPFIMSKAESYWIPRHKMVNLLQEGIKEHNNLNDANCGKIEIHSGFTCEAVSPNDDSSINVRLKDEKGRDQDVSGQLIVGADGVNSQVRECLKNGSSLFGEWKNFKSKKFAVKKWVSPSVGLKLKALQLPSGFSIEDSDGSPISLQNSCIASIRSIKANDINSIKIGCLPMTDDVTIRPGNVITRPNHKFWTINSGKEMKEYVLENLKRMPFDMISDEEWDRFAKAKGTSFPYCQYSPGLQASPENGNCGIVLLGDSAHSFPPDIGQGINAGLSDVVQFDKTLRSTEGNLGTKLRAYERIQGPETKALIRIARFGYPYQYDLPEPIFQLRKKLWIANAATRMLLNKLSFGAIPKCMIMSVADHEVSYRKVARNADLTTAMLRAILLSVVWKSFGKSICALVGM</sequence>
<keyword evidence="3" id="KW-0274">FAD</keyword>
<evidence type="ECO:0000256" key="2">
    <source>
        <dbReference type="ARBA" id="ARBA00022630"/>
    </source>
</evidence>
<dbReference type="PANTHER" id="PTHR46028:SF2">
    <property type="entry name" value="KYNURENINE 3-MONOOXYGENASE"/>
    <property type="match status" value="1"/>
</dbReference>
<keyword evidence="4" id="KW-0521">NADP</keyword>
<name>A0A7S3Q829_9STRA</name>
<dbReference type="InterPro" id="IPR036188">
    <property type="entry name" value="FAD/NAD-bd_sf"/>
</dbReference>
<dbReference type="GO" id="GO:0070189">
    <property type="term" value="P:kynurenine metabolic process"/>
    <property type="evidence" value="ECO:0007669"/>
    <property type="project" value="TreeGrafter"/>
</dbReference>
<keyword evidence="2" id="KW-0285">Flavoprotein</keyword>
<evidence type="ECO:0000259" key="7">
    <source>
        <dbReference type="Pfam" id="PF01494"/>
    </source>
</evidence>
<evidence type="ECO:0000256" key="6">
    <source>
        <dbReference type="ARBA" id="ARBA00023033"/>
    </source>
</evidence>